<organism evidence="1 2">
    <name type="scientific">Carnobacterium iners</name>
    <dbReference type="NCBI Taxonomy" id="1073423"/>
    <lineage>
        <taxon>Bacteria</taxon>
        <taxon>Bacillati</taxon>
        <taxon>Bacillota</taxon>
        <taxon>Bacilli</taxon>
        <taxon>Lactobacillales</taxon>
        <taxon>Carnobacteriaceae</taxon>
        <taxon>Carnobacterium</taxon>
    </lineage>
</organism>
<sequence>MGEKIEFPKNYETYLKKAIDSFDLGNMKEAILFFEKAYAIKQELNINSFYVTALYQNGQYKKAKIIADKEINYYKSEDNLTLFYVTILIKGHFFIQAEKIVKEKLSQTNDSDLKWHSQLESIEKEKEQVRIQNEKKNETITKNIFSMGNQSFEKQTHTLKEAKELPLPQFIKAASSLLSNPYVNSIVKTTTIEYLIDRKVENAIILEWFGEQRVIKPIEMLPIAKTRAVQEIELILKETIENSDPILFEVISQEVNLHFMILYPFIDEVIKSPSEWVTLYLKRYNQLHEGSKDEKESVAQKKIEKWMYRLNEEIQTWI</sequence>
<dbReference type="RefSeq" id="WP_085560058.1">
    <property type="nucleotide sequence ID" value="NZ_FOAH01000008.1"/>
</dbReference>
<evidence type="ECO:0000313" key="1">
    <source>
        <dbReference type="EMBL" id="SMH37381.1"/>
    </source>
</evidence>
<accession>A0A1X7NHX9</accession>
<reference evidence="1 2" key="1">
    <citation type="submission" date="2017-04" db="EMBL/GenBank/DDBJ databases">
        <authorList>
            <person name="Afonso C.L."/>
            <person name="Miller P.J."/>
            <person name="Scott M.A."/>
            <person name="Spackman E."/>
            <person name="Goraichik I."/>
            <person name="Dimitrov K.M."/>
            <person name="Suarez D.L."/>
            <person name="Swayne D.E."/>
        </authorList>
    </citation>
    <scope>NUCLEOTIDE SEQUENCE [LARGE SCALE GENOMIC DNA]</scope>
    <source>
        <strain evidence="1 2">LMG26642</strain>
    </source>
</reference>
<evidence type="ECO:0000313" key="2">
    <source>
        <dbReference type="Proteomes" id="UP000193435"/>
    </source>
</evidence>
<name>A0A1X7NHX9_9LACT</name>
<dbReference type="EMBL" id="FXBJ01000002">
    <property type="protein sequence ID" value="SMH37381.1"/>
    <property type="molecule type" value="Genomic_DNA"/>
</dbReference>
<gene>
    <name evidence="1" type="ORF">SAMN04488700_1987</name>
</gene>
<protein>
    <recommendedName>
        <fullName evidence="3">Tetratricopeptide repeat-containing protein</fullName>
    </recommendedName>
</protein>
<dbReference type="Proteomes" id="UP000193435">
    <property type="component" value="Unassembled WGS sequence"/>
</dbReference>
<dbReference type="SUPFAM" id="SSF48452">
    <property type="entry name" value="TPR-like"/>
    <property type="match status" value="1"/>
</dbReference>
<dbReference type="AlphaFoldDB" id="A0A1X7NHX9"/>
<evidence type="ECO:0008006" key="3">
    <source>
        <dbReference type="Google" id="ProtNLM"/>
    </source>
</evidence>
<dbReference type="STRING" id="1073423.SAMN04488700_1987"/>
<keyword evidence="2" id="KW-1185">Reference proteome</keyword>
<dbReference type="InterPro" id="IPR011990">
    <property type="entry name" value="TPR-like_helical_dom_sf"/>
</dbReference>
<proteinExistence type="predicted"/>